<comment type="caution">
    <text evidence="6">The sequence shown here is derived from an EMBL/GenBank/DDBJ whole genome shotgun (WGS) entry which is preliminary data.</text>
</comment>
<dbReference type="PROSITE" id="PS51795">
    <property type="entry name" value="ZF_FLZ"/>
    <property type="match status" value="1"/>
</dbReference>
<dbReference type="InterPro" id="IPR007650">
    <property type="entry name" value="Zf-FLZ_dom"/>
</dbReference>
<dbReference type="GO" id="GO:0046872">
    <property type="term" value="F:metal ion binding"/>
    <property type="evidence" value="ECO:0007669"/>
    <property type="project" value="UniProtKB-KW"/>
</dbReference>
<evidence type="ECO:0000259" key="5">
    <source>
        <dbReference type="PROSITE" id="PS51795"/>
    </source>
</evidence>
<reference evidence="6 7" key="1">
    <citation type="journal article" date="2014" name="Agronomy (Basel)">
        <title>A Draft Genome Sequence for Ensete ventricosum, the Drought-Tolerant Tree Against Hunger.</title>
        <authorList>
            <person name="Harrison J."/>
            <person name="Moore K.A."/>
            <person name="Paszkiewicz K."/>
            <person name="Jones T."/>
            <person name="Grant M."/>
            <person name="Ambacheew D."/>
            <person name="Muzemil S."/>
            <person name="Studholme D.J."/>
        </authorList>
    </citation>
    <scope>NUCLEOTIDE SEQUENCE [LARGE SCALE GENOMIC DNA]</scope>
</reference>
<dbReference type="Proteomes" id="UP000287651">
    <property type="component" value="Unassembled WGS sequence"/>
</dbReference>
<evidence type="ECO:0000256" key="4">
    <source>
        <dbReference type="SAM" id="MobiDB-lite"/>
    </source>
</evidence>
<gene>
    <name evidence="6" type="ORF">B296_00026285</name>
</gene>
<evidence type="ECO:0000256" key="3">
    <source>
        <dbReference type="PROSITE-ProRule" id="PRU01131"/>
    </source>
</evidence>
<sequence length="52" mass="5669">MYRGARAFRSEECRCRHMFMDEESRRAEHCSSAAPAAAAGKGRATPGGGFAY</sequence>
<feature type="compositionally biased region" description="Low complexity" evidence="4">
    <location>
        <begin position="33"/>
        <end position="44"/>
    </location>
</feature>
<evidence type="ECO:0000256" key="1">
    <source>
        <dbReference type="ARBA" id="ARBA00009374"/>
    </source>
</evidence>
<organism evidence="6 7">
    <name type="scientific">Ensete ventricosum</name>
    <name type="common">Abyssinian banana</name>
    <name type="synonym">Musa ensete</name>
    <dbReference type="NCBI Taxonomy" id="4639"/>
    <lineage>
        <taxon>Eukaryota</taxon>
        <taxon>Viridiplantae</taxon>
        <taxon>Streptophyta</taxon>
        <taxon>Embryophyta</taxon>
        <taxon>Tracheophyta</taxon>
        <taxon>Spermatophyta</taxon>
        <taxon>Magnoliopsida</taxon>
        <taxon>Liliopsida</taxon>
        <taxon>Zingiberales</taxon>
        <taxon>Musaceae</taxon>
        <taxon>Ensete</taxon>
    </lineage>
</organism>
<proteinExistence type="inferred from homology"/>
<feature type="region of interest" description="Disordered" evidence="4">
    <location>
        <begin position="31"/>
        <end position="52"/>
    </location>
</feature>
<dbReference type="Pfam" id="PF04570">
    <property type="entry name" value="zf-FLZ"/>
    <property type="match status" value="1"/>
</dbReference>
<evidence type="ECO:0000313" key="6">
    <source>
        <dbReference type="EMBL" id="RRT66433.1"/>
    </source>
</evidence>
<feature type="domain" description="FLZ-type" evidence="5">
    <location>
        <begin position="1"/>
        <end position="25"/>
    </location>
</feature>
<comment type="similarity">
    <text evidence="1">Belongs to the FLZ family.</text>
</comment>
<protein>
    <recommendedName>
        <fullName evidence="5">FLZ-type domain-containing protein</fullName>
    </recommendedName>
</protein>
<keyword evidence="2" id="KW-0479">Metal-binding</keyword>
<evidence type="ECO:0000256" key="2">
    <source>
        <dbReference type="ARBA" id="ARBA00022723"/>
    </source>
</evidence>
<dbReference type="AlphaFoldDB" id="A0A426ZQX9"/>
<accession>A0A426ZQX9</accession>
<feature type="zinc finger region" description="FLZ-type" evidence="3">
    <location>
        <begin position="1"/>
        <end position="25"/>
    </location>
</feature>
<dbReference type="EMBL" id="AMZH03005421">
    <property type="protein sequence ID" value="RRT66433.1"/>
    <property type="molecule type" value="Genomic_DNA"/>
</dbReference>
<name>A0A426ZQX9_ENSVE</name>
<evidence type="ECO:0000313" key="7">
    <source>
        <dbReference type="Proteomes" id="UP000287651"/>
    </source>
</evidence>